<keyword evidence="1" id="KW-0808">Transferase</keyword>
<accession>A0ABW7B4X8</accession>
<keyword evidence="7" id="KW-1185">Reference proteome</keyword>
<evidence type="ECO:0000313" key="7">
    <source>
        <dbReference type="Proteomes" id="UP001604267"/>
    </source>
</evidence>
<dbReference type="EMBL" id="JBICYV010000007">
    <property type="protein sequence ID" value="MFG3012178.1"/>
    <property type="molecule type" value="Genomic_DNA"/>
</dbReference>
<dbReference type="InterPro" id="IPR011712">
    <property type="entry name" value="Sig_transdc_His_kin_sub3_dim/P"/>
</dbReference>
<sequence>MVGRIRRWQQRHWRERSKAERVELQTVVTWCSTPWMFSLSWVMWPLAEGLRHRPVPLLLGALLALVSALQCAAANRLVRPVLDHYLGRAELPPRALRGPAALLGLALLLGLVLTALDGAAPITLVLVNGAALLPFGTLYALAVPIRVYLRRSAALTVLVTAAFALARPSGLGVLMTGVVAAFGAGVSLTAARCGAWTLSVLWEAERAREIEARLAVAEERLRFGRDLHDVLGRNLAVIALKSELAVQLARRGRPEAVEQMIEVQRIAQESQREVRAVVRGYRDADLGAELKGAQGVLAAAGIDCEVRGEAGGLPAEVQSTLGWVVREATTNVLRHGDARRCAVRVQMLEGRVVLTVENDGASGTPDGGGGSGLAGLRERLAVVDGTLEAGSVGENGFRLVAEVPLAGATGVTR</sequence>
<feature type="transmembrane region" description="Helical" evidence="4">
    <location>
        <begin position="99"/>
        <end position="116"/>
    </location>
</feature>
<dbReference type="GO" id="GO:0016301">
    <property type="term" value="F:kinase activity"/>
    <property type="evidence" value="ECO:0007669"/>
    <property type="project" value="UniProtKB-KW"/>
</dbReference>
<organism evidence="6 7">
    <name type="scientific">Streptomyces cinerochromogenes</name>
    <dbReference type="NCBI Taxonomy" id="66422"/>
    <lineage>
        <taxon>Bacteria</taxon>
        <taxon>Bacillati</taxon>
        <taxon>Actinomycetota</taxon>
        <taxon>Actinomycetes</taxon>
        <taxon>Kitasatosporales</taxon>
        <taxon>Streptomycetaceae</taxon>
        <taxon>Streptomyces</taxon>
    </lineage>
</organism>
<dbReference type="Gene3D" id="1.20.5.1930">
    <property type="match status" value="1"/>
</dbReference>
<feature type="transmembrane region" description="Helical" evidence="4">
    <location>
        <begin position="21"/>
        <end position="44"/>
    </location>
</feature>
<dbReference type="Proteomes" id="UP001604267">
    <property type="component" value="Unassembled WGS sequence"/>
</dbReference>
<dbReference type="PANTHER" id="PTHR24421:SF63">
    <property type="entry name" value="SENSOR HISTIDINE KINASE DESK"/>
    <property type="match status" value="1"/>
</dbReference>
<dbReference type="CDD" id="cd16917">
    <property type="entry name" value="HATPase_UhpB-NarQ-NarX-like"/>
    <property type="match status" value="1"/>
</dbReference>
<feature type="transmembrane region" description="Helical" evidence="4">
    <location>
        <begin position="172"/>
        <end position="191"/>
    </location>
</feature>
<keyword evidence="4" id="KW-1133">Transmembrane helix</keyword>
<dbReference type="Gene3D" id="3.30.565.10">
    <property type="entry name" value="Histidine kinase-like ATPase, C-terminal domain"/>
    <property type="match status" value="1"/>
</dbReference>
<feature type="transmembrane region" description="Helical" evidence="4">
    <location>
        <begin position="56"/>
        <end position="78"/>
    </location>
</feature>
<evidence type="ECO:0000256" key="2">
    <source>
        <dbReference type="ARBA" id="ARBA00022777"/>
    </source>
</evidence>
<keyword evidence="2 6" id="KW-0418">Kinase</keyword>
<keyword evidence="4" id="KW-0472">Membrane</keyword>
<dbReference type="InterPro" id="IPR036890">
    <property type="entry name" value="HATPase_C_sf"/>
</dbReference>
<evidence type="ECO:0000256" key="4">
    <source>
        <dbReference type="SAM" id="Phobius"/>
    </source>
</evidence>
<protein>
    <submittedName>
        <fullName evidence="6">Sensor histidine kinase</fullName>
    </submittedName>
</protein>
<proteinExistence type="predicted"/>
<reference evidence="6 7" key="1">
    <citation type="submission" date="2024-10" db="EMBL/GenBank/DDBJ databases">
        <title>The Natural Products Discovery Center: Release of the First 8490 Sequenced Strains for Exploring Actinobacteria Biosynthetic Diversity.</title>
        <authorList>
            <person name="Kalkreuter E."/>
            <person name="Kautsar S.A."/>
            <person name="Yang D."/>
            <person name="Bader C.D."/>
            <person name="Teijaro C.N."/>
            <person name="Fluegel L."/>
            <person name="Davis C.M."/>
            <person name="Simpson J.R."/>
            <person name="Lauterbach L."/>
            <person name="Steele A.D."/>
            <person name="Gui C."/>
            <person name="Meng S."/>
            <person name="Li G."/>
            <person name="Viehrig K."/>
            <person name="Ye F."/>
            <person name="Su P."/>
            <person name="Kiefer A.F."/>
            <person name="Nichols A."/>
            <person name="Cepeda A.J."/>
            <person name="Yan W."/>
            <person name="Fan B."/>
            <person name="Jiang Y."/>
            <person name="Adhikari A."/>
            <person name="Zheng C.-J."/>
            <person name="Schuster L."/>
            <person name="Cowan T.M."/>
            <person name="Smanski M.J."/>
            <person name="Chevrette M.G."/>
            <person name="De Carvalho L.P.S."/>
            <person name="Shen B."/>
        </authorList>
    </citation>
    <scope>NUCLEOTIDE SEQUENCE [LARGE SCALE GENOMIC DNA]</scope>
    <source>
        <strain evidence="6 7">NPDC048320</strain>
    </source>
</reference>
<evidence type="ECO:0000259" key="5">
    <source>
        <dbReference type="Pfam" id="PF07730"/>
    </source>
</evidence>
<dbReference type="RefSeq" id="WP_392818189.1">
    <property type="nucleotide sequence ID" value="NZ_JBICYV010000007.1"/>
</dbReference>
<keyword evidence="3" id="KW-0902">Two-component regulatory system</keyword>
<feature type="domain" description="Signal transduction histidine kinase subgroup 3 dimerisation and phosphoacceptor" evidence="5">
    <location>
        <begin position="219"/>
        <end position="285"/>
    </location>
</feature>
<gene>
    <name evidence="6" type="ORF">ACGFZB_17275</name>
</gene>
<comment type="caution">
    <text evidence="6">The sequence shown here is derived from an EMBL/GenBank/DDBJ whole genome shotgun (WGS) entry which is preliminary data.</text>
</comment>
<dbReference type="SUPFAM" id="SSF55874">
    <property type="entry name" value="ATPase domain of HSP90 chaperone/DNA topoisomerase II/histidine kinase"/>
    <property type="match status" value="1"/>
</dbReference>
<name>A0ABW7B4X8_9ACTN</name>
<dbReference type="InterPro" id="IPR050482">
    <property type="entry name" value="Sensor_HK_TwoCompSys"/>
</dbReference>
<dbReference type="PANTHER" id="PTHR24421">
    <property type="entry name" value="NITRATE/NITRITE SENSOR PROTEIN NARX-RELATED"/>
    <property type="match status" value="1"/>
</dbReference>
<dbReference type="Pfam" id="PF07730">
    <property type="entry name" value="HisKA_3"/>
    <property type="match status" value="1"/>
</dbReference>
<evidence type="ECO:0000313" key="6">
    <source>
        <dbReference type="EMBL" id="MFG3012178.1"/>
    </source>
</evidence>
<keyword evidence="4" id="KW-0812">Transmembrane</keyword>
<evidence type="ECO:0000256" key="3">
    <source>
        <dbReference type="ARBA" id="ARBA00023012"/>
    </source>
</evidence>
<feature type="transmembrane region" description="Helical" evidence="4">
    <location>
        <begin position="122"/>
        <end position="141"/>
    </location>
</feature>
<evidence type="ECO:0000256" key="1">
    <source>
        <dbReference type="ARBA" id="ARBA00022679"/>
    </source>
</evidence>